<dbReference type="EMBL" id="CAXAMN010028140">
    <property type="protein sequence ID" value="CAK9115385.1"/>
    <property type="molecule type" value="Genomic_DNA"/>
</dbReference>
<feature type="compositionally biased region" description="Basic and acidic residues" evidence="1">
    <location>
        <begin position="357"/>
        <end position="366"/>
    </location>
</feature>
<evidence type="ECO:0000313" key="2">
    <source>
        <dbReference type="EMBL" id="CAK9115385.1"/>
    </source>
</evidence>
<evidence type="ECO:0000313" key="3">
    <source>
        <dbReference type="Proteomes" id="UP001642484"/>
    </source>
</evidence>
<accession>A0ABP0ST05</accession>
<feature type="compositionally biased region" description="Acidic residues" evidence="1">
    <location>
        <begin position="129"/>
        <end position="144"/>
    </location>
</feature>
<name>A0ABP0ST05_9DINO</name>
<organism evidence="2 3">
    <name type="scientific">Durusdinium trenchii</name>
    <dbReference type="NCBI Taxonomy" id="1381693"/>
    <lineage>
        <taxon>Eukaryota</taxon>
        <taxon>Sar</taxon>
        <taxon>Alveolata</taxon>
        <taxon>Dinophyceae</taxon>
        <taxon>Suessiales</taxon>
        <taxon>Symbiodiniaceae</taxon>
        <taxon>Durusdinium</taxon>
    </lineage>
</organism>
<feature type="compositionally biased region" description="Basic and acidic residues" evidence="1">
    <location>
        <begin position="299"/>
        <end position="347"/>
    </location>
</feature>
<reference evidence="2 3" key="1">
    <citation type="submission" date="2024-02" db="EMBL/GenBank/DDBJ databases">
        <authorList>
            <person name="Chen Y."/>
            <person name="Shah S."/>
            <person name="Dougan E. K."/>
            <person name="Thang M."/>
            <person name="Chan C."/>
        </authorList>
    </citation>
    <scope>NUCLEOTIDE SEQUENCE [LARGE SCALE GENOMIC DNA]</scope>
</reference>
<feature type="compositionally biased region" description="Gly residues" evidence="1">
    <location>
        <begin position="245"/>
        <end position="254"/>
    </location>
</feature>
<dbReference type="Proteomes" id="UP001642484">
    <property type="component" value="Unassembled WGS sequence"/>
</dbReference>
<feature type="compositionally biased region" description="Basic and acidic residues" evidence="1">
    <location>
        <begin position="265"/>
        <end position="275"/>
    </location>
</feature>
<evidence type="ECO:0000256" key="1">
    <source>
        <dbReference type="SAM" id="MobiDB-lite"/>
    </source>
</evidence>
<proteinExistence type="predicted"/>
<feature type="region of interest" description="Disordered" evidence="1">
    <location>
        <begin position="126"/>
        <end position="152"/>
    </location>
</feature>
<feature type="region of interest" description="Disordered" evidence="1">
    <location>
        <begin position="241"/>
        <end position="379"/>
    </location>
</feature>
<gene>
    <name evidence="2" type="ORF">CCMP2556_LOCUS53332</name>
</gene>
<sequence length="1246" mass="139068">MDPAPPPEQGPPSAPNVWSDPRLAKGTLAKLWESESSLRARMMDQDFPYLTRWVTNPKTKNVAIGIPSVKAMGLNVTALEKLAEWYCPVQPIAKCVNINVMRREDPNLENFFAILERHWAESGPIANDGYDDACDSDPDDEDTDPVVPESTSMDMVDTVPMDTQDMTAAESVVENANAAKSCEAVPMEPKDTYIPAAPVEETSSQLLKAGPLKTQDVLEAHAEENEKEKLLKARTLILGESPSGKGFGLSGGPPAGDAGPASGEVAKHAGQKEETVDGFGGEEQFEPPRVSDSEQAQGGEKESKNLEKGKIEKGEHKDPEKPEETVVIEEKVKNKELEHKGPEKPEETVPSGSAASKRSEELKNEDGSDSSGGGPALPTVTRLDQQAFKKMKTNETFVSEVEVLRSEMESTELTVEGEFATEADMIEKDIYQNITLYYVERSYKASMKPLVGTQRKRSSIEINHRARMDVQGGLQDLELKPGCVLGEGVEEGEEEITKSDDENQENGAKLRKKLGIPEMDPDALPSSCLPKYLTCMAKRISSLAALTAKFNKPKLSDIQTRLLDVLIMLREALLSESSALEEIHKPFIPKESKDEKGAKGRAAAKAAVKGSHKAPEPGDLTNNYAELLSEGVPAAKLRRVADKARAEVGERQLASKASSGANACREAHAFIGRWNLAWKIPYSYLPLQKKDGSQIEVPYISPKDYLKFLLGKAPHLLYGGLDDLELGAKHWECFWNHYREIHPTHVLFEASGNTERRLSNTIGLAFYGDEGRGLKRGNTCIITMETVLGLMDPSNPRDSRCCESCCVSKSTAKRYDLREGFMASPNDLGEIPLFAQHVSNYKHHSFLTKYALSILPHSYFKETDLLERLMGRLCQDFRELFESGLETGQGKVFAALTGMKGDLKWYQSIANLSRCFAKQLKPDEPCCHQCMAGTADMPFEQTTHNPDWAQTMFFQRPWAQDNEPQAITNLPFDAAAPERILRRDVFHNAKQGTFRDYIASTVLLLCLLGYFHDSDGSNSRDALLGRAHAHFSLWCCSTGKTPALRSFNSLFFSITSWSDYPWINCKGSDTSLCVSWLRCLTRCLLFDLKDPEHKQTLESMHRAAVQGERFFKIVYTHGIWLSRHCAAATYEALHLFLKEYNTLSFLSLYKHAYTGYAKKTKMHMLAHEKYDLHMLLVGKRPVALNPVIFATEQNEDTVGRLSRLSRRVSQHWPAKRTLDLYLIQCKTVHRRYLAVRKTKGKLKRKS</sequence>
<keyword evidence="3" id="KW-1185">Reference proteome</keyword>
<comment type="caution">
    <text evidence="2">The sequence shown here is derived from an EMBL/GenBank/DDBJ whole genome shotgun (WGS) entry which is preliminary data.</text>
</comment>
<protein>
    <submittedName>
        <fullName evidence="2">Uncharacterized protein</fullName>
    </submittedName>
</protein>